<evidence type="ECO:0000256" key="4">
    <source>
        <dbReference type="ARBA" id="ARBA00022553"/>
    </source>
</evidence>
<dbReference type="Pfam" id="PF01108">
    <property type="entry name" value="Tissue_fac"/>
    <property type="match status" value="1"/>
</dbReference>
<evidence type="ECO:0000256" key="12">
    <source>
        <dbReference type="ARBA" id="ARBA00023170"/>
    </source>
</evidence>
<evidence type="ECO:0000256" key="17">
    <source>
        <dbReference type="SAM" id="Phobius"/>
    </source>
</evidence>
<evidence type="ECO:0000256" key="10">
    <source>
        <dbReference type="ARBA" id="ARBA00023136"/>
    </source>
</evidence>
<keyword evidence="8" id="KW-0832">Ubl conjugation</keyword>
<sequence length="617" mass="69548">MCSGYRRDPEISRTLQQLLIARLLQVDHGIATTERSSCLKRAAFSSTNFENILTWETEADIPPGTVYDVQYKQYGEKVWLNKRECQNITQPFCNLTRETENFTEHYYARVRAAGQNYCSSSWVRSERFEPRKETVIGAPELEYIPYVRSIKFLIRPPYTPLRGEDGHQLTIEDIYSKSGPVDYHLTLFNQRTHQKWIKNEHNKEFEVINLDPDTEYNGTVYIYLRERSSKSQGFRVKTLPDTTWLLYCFVALGFCAGLVFAAISYVIYKYVKQHSAQPMSLDFRGISSFQPLTLTVEHIIKPINLSKPSLLIPEVQLAQISQHLDRALEPPRPLCPPEATYQHQADVQASQLPAQPPCPASTSPAYAPQRAEQSVSSLPLTYGVCVDGMDHIDKNNLHPNQVLKEVSPDSFAAVKLVNQVLGKSCSHWSYKEQRPNVALWGSSDAGEPALVQQSPGQTQQLLLQTDGTENKVHVPQLALSLVGQGGCYRQQTAELPLLLSSVTVDGDQVSEDESLPSPSAALLLSVSTGNSFPGESNTEWWMPSGSVSHPENKFYFQETQETQKFTAAKDLSCTKLDNVLSQDTISDRGNGFSLTTLFKDLNLKVLWDQEDENAEFY</sequence>
<feature type="domain" description="Interferon/interleukin receptor" evidence="19">
    <location>
        <begin position="134"/>
        <end position="232"/>
    </location>
</feature>
<dbReference type="InterPro" id="IPR003961">
    <property type="entry name" value="FN3_dom"/>
</dbReference>
<dbReference type="InterPro" id="IPR050650">
    <property type="entry name" value="Type-II_Cytokine-TF_Rcpt"/>
</dbReference>
<keyword evidence="6" id="KW-0732">Signal</keyword>
<evidence type="ECO:0000256" key="16">
    <source>
        <dbReference type="SAM" id="MobiDB-lite"/>
    </source>
</evidence>
<keyword evidence="5 17" id="KW-0812">Transmembrane</keyword>
<evidence type="ECO:0000256" key="2">
    <source>
        <dbReference type="ARBA" id="ARBA00005399"/>
    </source>
</evidence>
<evidence type="ECO:0000256" key="14">
    <source>
        <dbReference type="ARBA" id="ARBA00055421"/>
    </source>
</evidence>
<keyword evidence="9 17" id="KW-1133">Transmembrane helix</keyword>
<dbReference type="InterPro" id="IPR013783">
    <property type="entry name" value="Ig-like_fold"/>
</dbReference>
<evidence type="ECO:0000256" key="9">
    <source>
        <dbReference type="ARBA" id="ARBA00022989"/>
    </source>
</evidence>
<evidence type="ECO:0000256" key="7">
    <source>
        <dbReference type="ARBA" id="ARBA00022737"/>
    </source>
</evidence>
<keyword evidence="12 21" id="KW-0675">Receptor</keyword>
<dbReference type="InParanoid" id="A0A6J3E5H2"/>
<evidence type="ECO:0000256" key="13">
    <source>
        <dbReference type="ARBA" id="ARBA00023180"/>
    </source>
</evidence>
<evidence type="ECO:0000256" key="1">
    <source>
        <dbReference type="ARBA" id="ARBA00004251"/>
    </source>
</evidence>
<evidence type="ECO:0000256" key="11">
    <source>
        <dbReference type="ARBA" id="ARBA00023157"/>
    </source>
</evidence>
<gene>
    <name evidence="21" type="primary">IL22RA1</name>
</gene>
<reference evidence="20" key="1">
    <citation type="submission" date="2024-06" db="UniProtKB">
        <authorList>
            <consortium name="RefSeq"/>
        </authorList>
    </citation>
    <scope>NUCLEOTIDE SEQUENCE [LARGE SCALE GENOMIC DNA]</scope>
</reference>
<dbReference type="InterPro" id="IPR015373">
    <property type="entry name" value="Interferon/interleukin_rcp_dom"/>
</dbReference>
<dbReference type="GO" id="GO:0004896">
    <property type="term" value="F:cytokine receptor activity"/>
    <property type="evidence" value="ECO:0007669"/>
    <property type="project" value="UniProtKB-ARBA"/>
</dbReference>
<feature type="domain" description="Fibronectin type-III" evidence="18">
    <location>
        <begin position="20"/>
        <end position="120"/>
    </location>
</feature>
<accession>A0A6J3E5H2</accession>
<keyword evidence="4" id="KW-0597">Phosphoprotein</keyword>
<dbReference type="SUPFAM" id="SSF49265">
    <property type="entry name" value="Fibronectin type III"/>
    <property type="match status" value="2"/>
</dbReference>
<dbReference type="GeneID" id="116498234"/>
<feature type="transmembrane region" description="Helical" evidence="17">
    <location>
        <begin position="244"/>
        <end position="268"/>
    </location>
</feature>
<evidence type="ECO:0000259" key="18">
    <source>
        <dbReference type="Pfam" id="PF01108"/>
    </source>
</evidence>
<evidence type="ECO:0000256" key="5">
    <source>
        <dbReference type="ARBA" id="ARBA00022692"/>
    </source>
</evidence>
<evidence type="ECO:0000256" key="6">
    <source>
        <dbReference type="ARBA" id="ARBA00022729"/>
    </source>
</evidence>
<dbReference type="PANTHER" id="PTHR20859">
    <property type="entry name" value="INTERFERON/INTERLEUKIN RECEPTOR"/>
    <property type="match status" value="1"/>
</dbReference>
<dbReference type="PANTHER" id="PTHR20859:SF53">
    <property type="entry name" value="INTERLEUKIN-22 RECEPTOR SUBUNIT ALPHA-1"/>
    <property type="match status" value="1"/>
</dbReference>
<evidence type="ECO:0000256" key="15">
    <source>
        <dbReference type="ARBA" id="ARBA00071143"/>
    </source>
</evidence>
<keyword evidence="11" id="KW-1015">Disulfide bond</keyword>
<dbReference type="Proteomes" id="UP000504639">
    <property type="component" value="Chromosome 23"/>
</dbReference>
<dbReference type="Pfam" id="PF09294">
    <property type="entry name" value="Interfer-bind"/>
    <property type="match status" value="1"/>
</dbReference>
<evidence type="ECO:0000313" key="20">
    <source>
        <dbReference type="Proteomes" id="UP000504639"/>
    </source>
</evidence>
<comment type="similarity">
    <text evidence="2">Belongs to the type II cytokine receptor family.</text>
</comment>
<dbReference type="FunFam" id="2.60.40.10:FF:000348">
    <property type="entry name" value="Interleukin 20 receptor subunit alpha"/>
    <property type="match status" value="1"/>
</dbReference>
<protein>
    <recommendedName>
        <fullName evidence="15">Interleukin-22 receptor subunit alpha-1</fullName>
    </recommendedName>
</protein>
<dbReference type="AlphaFoldDB" id="A0A6J3E5H2"/>
<keyword evidence="7" id="KW-0677">Repeat</keyword>
<feature type="region of interest" description="Disordered" evidence="16">
    <location>
        <begin position="350"/>
        <end position="372"/>
    </location>
</feature>
<dbReference type="CTD" id="58985"/>
<evidence type="ECO:0000256" key="3">
    <source>
        <dbReference type="ARBA" id="ARBA00022475"/>
    </source>
</evidence>
<reference evidence="21" key="2">
    <citation type="submission" date="2025-08" db="UniProtKB">
        <authorList>
            <consortium name="RefSeq"/>
        </authorList>
    </citation>
    <scope>IDENTIFICATION</scope>
    <source>
        <tissue evidence="21">Lung</tissue>
    </source>
</reference>
<dbReference type="InterPro" id="IPR036116">
    <property type="entry name" value="FN3_sf"/>
</dbReference>
<dbReference type="GO" id="GO:0005886">
    <property type="term" value="C:plasma membrane"/>
    <property type="evidence" value="ECO:0007669"/>
    <property type="project" value="UniProtKB-SubCell"/>
</dbReference>
<keyword evidence="13" id="KW-0325">Glycoprotein</keyword>
<keyword evidence="3" id="KW-1003">Cell membrane</keyword>
<dbReference type="RefSeq" id="XP_032058384.1">
    <property type="nucleotide sequence ID" value="XM_032202493.1"/>
</dbReference>
<organism evidence="20 21">
    <name type="scientific">Aythya fuligula</name>
    <name type="common">Tufted duck</name>
    <name type="synonym">Anas fuligula</name>
    <dbReference type="NCBI Taxonomy" id="219594"/>
    <lineage>
        <taxon>Eukaryota</taxon>
        <taxon>Metazoa</taxon>
        <taxon>Chordata</taxon>
        <taxon>Craniata</taxon>
        <taxon>Vertebrata</taxon>
        <taxon>Euteleostomi</taxon>
        <taxon>Archelosauria</taxon>
        <taxon>Archosauria</taxon>
        <taxon>Dinosauria</taxon>
        <taxon>Saurischia</taxon>
        <taxon>Theropoda</taxon>
        <taxon>Coelurosauria</taxon>
        <taxon>Aves</taxon>
        <taxon>Neognathae</taxon>
        <taxon>Galloanserae</taxon>
        <taxon>Anseriformes</taxon>
        <taxon>Anatidae</taxon>
        <taxon>Aythyinae</taxon>
        <taxon>Aythya</taxon>
    </lineage>
</organism>
<evidence type="ECO:0000313" key="21">
    <source>
        <dbReference type="RefSeq" id="XP_032058384.1"/>
    </source>
</evidence>
<evidence type="ECO:0000256" key="8">
    <source>
        <dbReference type="ARBA" id="ARBA00022843"/>
    </source>
</evidence>
<keyword evidence="10 17" id="KW-0472">Membrane</keyword>
<keyword evidence="20" id="KW-1185">Reference proteome</keyword>
<dbReference type="KEGG" id="aful:116498234"/>
<evidence type="ECO:0000259" key="19">
    <source>
        <dbReference type="Pfam" id="PF09294"/>
    </source>
</evidence>
<comment type="subcellular location">
    <subcellularLocation>
        <location evidence="1">Cell membrane</location>
        <topology evidence="1">Single-pass type I membrane protein</topology>
    </subcellularLocation>
</comment>
<comment type="function">
    <text evidence="14">Component of the receptor for IL20, IL22 and IL24. Component of IL22 receptor formed by IL22RA1 and IL10RB enabling IL22 signaling via JAK/STAT pathways. IL22 also induces activation of MAPK1/MAPK3 and Akt kinases pathways. Component of one of the receptor for IL20 and IL24 formed by IL22RA1 and IL20RB also signaling through STATs activation. Mediates IL24 antiangiogenic activity as well as IL24 inhibitory effect on endothelial cell tube formation and differentiation.</text>
</comment>
<dbReference type="FunFam" id="2.60.40.10:FF:001465">
    <property type="entry name" value="Interleukin-22 receptor subunit alpha-1"/>
    <property type="match status" value="1"/>
</dbReference>
<dbReference type="Gene3D" id="2.60.40.10">
    <property type="entry name" value="Immunoglobulins"/>
    <property type="match status" value="2"/>
</dbReference>
<name>A0A6J3E5H2_AYTFU</name>
<proteinExistence type="inferred from homology"/>